<gene>
    <name evidence="2" type="ORF">MOQ_006671</name>
</gene>
<protein>
    <submittedName>
        <fullName evidence="2">Uncharacterized protein</fullName>
    </submittedName>
</protein>
<feature type="region of interest" description="Disordered" evidence="1">
    <location>
        <begin position="218"/>
        <end position="238"/>
    </location>
</feature>
<accession>K2N4G0</accession>
<evidence type="ECO:0000313" key="3">
    <source>
        <dbReference type="Proteomes" id="UP000007350"/>
    </source>
</evidence>
<dbReference type="Proteomes" id="UP000007350">
    <property type="component" value="Unassembled WGS sequence"/>
</dbReference>
<name>K2N4G0_TRYCR</name>
<comment type="caution">
    <text evidence="2">The sequence shown here is derived from an EMBL/GenBank/DDBJ whole genome shotgun (WGS) entry which is preliminary data.</text>
</comment>
<keyword evidence="3" id="KW-1185">Reference proteome</keyword>
<evidence type="ECO:0000256" key="1">
    <source>
        <dbReference type="SAM" id="MobiDB-lite"/>
    </source>
</evidence>
<reference evidence="2 3" key="1">
    <citation type="journal article" date="2012" name="BMC Genomics">
        <title>Comparative genomic analysis of human infective Trypanosoma cruzi lineages with the bat-restricted subspecies T. cruzi marinkellei.</title>
        <authorList>
            <person name="Franzen O."/>
            <person name="Talavera-Lopez C."/>
            <person name="Ochaya S."/>
            <person name="Butler C.E."/>
            <person name="Messenger L.A."/>
            <person name="Lewis M.D."/>
            <person name="Llewellyn M.S."/>
            <person name="Marinkelle C.J."/>
            <person name="Tyler K.M."/>
            <person name="Miles M.A."/>
            <person name="Andersson B."/>
        </authorList>
    </citation>
    <scope>NUCLEOTIDE SEQUENCE [LARGE SCALE GENOMIC DNA]</scope>
    <source>
        <strain evidence="2 3">B7</strain>
    </source>
</reference>
<sequence>MLRERRQAVRPVAWAVSRADRLTSSGEILMSPQTRLGSLRTASLGSGMLVAAFLCIDCGVVSKQIAPRMSSIHRRLVRHSFCVGARAPTIICSGAGLAAGGTKLSLLLRVGQAMPCSCRSAALPGCRAERGPDTMRLPRRRGATHGGCIQPDRNSWCDGTPQPKSLRPAAADGGATRSALQRRGCAIPELECRPIALPRRRTGWKLTRGFPSPRRWSAVSSSDCRRSKMQNSAARSSRRCSPGCARQLALPQHRHGCLHPRQQACGCQRT</sequence>
<proteinExistence type="predicted"/>
<organism evidence="2 3">
    <name type="scientific">Trypanosoma cruzi marinkellei</name>
    <dbReference type="NCBI Taxonomy" id="85056"/>
    <lineage>
        <taxon>Eukaryota</taxon>
        <taxon>Discoba</taxon>
        <taxon>Euglenozoa</taxon>
        <taxon>Kinetoplastea</taxon>
        <taxon>Metakinetoplastina</taxon>
        <taxon>Trypanosomatida</taxon>
        <taxon>Trypanosomatidae</taxon>
        <taxon>Trypanosoma</taxon>
        <taxon>Schizotrypanum</taxon>
    </lineage>
</organism>
<dbReference type="EMBL" id="AHKC01012985">
    <property type="protein sequence ID" value="EKF29541.1"/>
    <property type="molecule type" value="Genomic_DNA"/>
</dbReference>
<evidence type="ECO:0000313" key="2">
    <source>
        <dbReference type="EMBL" id="EKF29541.1"/>
    </source>
</evidence>
<dbReference type="AlphaFoldDB" id="K2N4G0"/>